<dbReference type="Pfam" id="PF02958">
    <property type="entry name" value="EcKL"/>
    <property type="match status" value="2"/>
</dbReference>
<dbReference type="InterPro" id="IPR004119">
    <property type="entry name" value="EcKL"/>
</dbReference>
<keyword evidence="2" id="KW-1185">Reference proteome</keyword>
<protein>
    <submittedName>
        <fullName evidence="1">Aminoglycoside phosphotransferase</fullName>
    </submittedName>
</protein>
<proteinExistence type="predicted"/>
<sequence>MSTTIPTTAAGLTPEWLTTALQSAGTLSPDTTVQAVRAEQIAEGVGFLSYLYRLHLDLDGTGPATLVAKLPTDTAYLHLAQMTGAYTREVHFYANVAPSAPLRTAHAHVAQIAPESTDFVLVLDDLGGLDAADHLDGLPIDRVERVIDQFAEFHAWAWNLGPEVTRAQVIPAIDDPAMAGLYSMGVALGWATYRTHGRVAAPTGLGEFLDGFAQHLPGLLAALGEPQTLLNGDLRADNLFFDADENPTLVDFQLVMRGAGVWDIAYLVGQGMTPVQRAGRERELVQRYVDALTSHGVRNYGFDDAWRQFQAAVLAQITFPLTAMMSWDTLTDRARELLHALTERAFAIISDTNALQTIGD</sequence>
<dbReference type="EMBL" id="AP022612">
    <property type="protein sequence ID" value="BBZ34610.1"/>
    <property type="molecule type" value="Genomic_DNA"/>
</dbReference>
<dbReference type="PANTHER" id="PTHR23020">
    <property type="entry name" value="UNCHARACTERIZED NUCLEAR HORMONE RECEPTOR-RELATED"/>
    <property type="match status" value="1"/>
</dbReference>
<name>A0A7I7XZ28_9MYCO</name>
<evidence type="ECO:0000313" key="1">
    <source>
        <dbReference type="EMBL" id="BBZ34610.1"/>
    </source>
</evidence>
<dbReference type="PANTHER" id="PTHR23020:SF41">
    <property type="entry name" value="AMINOGLYCOSIDE PHOSPHOTRANSFERASE DOMAIN-CONTAINING PROTEIN"/>
    <property type="match status" value="1"/>
</dbReference>
<reference evidence="1" key="1">
    <citation type="journal article" date="2019" name="Emerg. Microbes Infect.">
        <title>Comprehensive subspecies identification of 175 nontuberculous mycobacteria species based on 7547 genomic profiles.</title>
        <authorList>
            <person name="Matsumoto Y."/>
            <person name="Kinjo T."/>
            <person name="Motooka D."/>
            <person name="Nabeya D."/>
            <person name="Jung N."/>
            <person name="Uechi K."/>
            <person name="Horii T."/>
            <person name="Iida T."/>
            <person name="Fujita J."/>
            <person name="Nakamura S."/>
        </authorList>
    </citation>
    <scope>NUCLEOTIDE SEQUENCE [LARGE SCALE GENOMIC DNA]</scope>
    <source>
        <strain evidence="1">JCM 13671</strain>
    </source>
</reference>
<dbReference type="Gene3D" id="3.90.1200.10">
    <property type="match status" value="1"/>
</dbReference>
<dbReference type="GO" id="GO:0016740">
    <property type="term" value="F:transferase activity"/>
    <property type="evidence" value="ECO:0007669"/>
    <property type="project" value="UniProtKB-KW"/>
</dbReference>
<dbReference type="Proteomes" id="UP000466931">
    <property type="component" value="Chromosome"/>
</dbReference>
<keyword evidence="1" id="KW-0808">Transferase</keyword>
<dbReference type="AlphaFoldDB" id="A0A7I7XZ28"/>
<dbReference type="OrthoDB" id="115252at2"/>
<dbReference type="SUPFAM" id="SSF56112">
    <property type="entry name" value="Protein kinase-like (PK-like)"/>
    <property type="match status" value="1"/>
</dbReference>
<organism evidence="1 2">
    <name type="scientific">Mycolicibacterium confluentis</name>
    <dbReference type="NCBI Taxonomy" id="28047"/>
    <lineage>
        <taxon>Bacteria</taxon>
        <taxon>Bacillati</taxon>
        <taxon>Actinomycetota</taxon>
        <taxon>Actinomycetes</taxon>
        <taxon>Mycobacteriales</taxon>
        <taxon>Mycobacteriaceae</taxon>
        <taxon>Mycolicibacterium</taxon>
    </lineage>
</organism>
<accession>A0A7I7XZ28</accession>
<dbReference type="InterPro" id="IPR011009">
    <property type="entry name" value="Kinase-like_dom_sf"/>
</dbReference>
<evidence type="ECO:0000313" key="2">
    <source>
        <dbReference type="Proteomes" id="UP000466931"/>
    </source>
</evidence>
<reference evidence="1" key="2">
    <citation type="submission" date="2020-02" db="EMBL/GenBank/DDBJ databases">
        <authorList>
            <person name="Matsumoto Y."/>
            <person name="Motooka D."/>
            <person name="Nakamura S."/>
        </authorList>
    </citation>
    <scope>NUCLEOTIDE SEQUENCE</scope>
    <source>
        <strain evidence="1">JCM 13671</strain>
    </source>
</reference>
<gene>
    <name evidence="1" type="ORF">MCNF_32150</name>
</gene>
<dbReference type="InterPro" id="IPR052961">
    <property type="entry name" value="Oxido-Kinase-like_Enzymes"/>
</dbReference>
<dbReference type="RefSeq" id="WP_085149937.1">
    <property type="nucleotide sequence ID" value="NZ_AP022612.1"/>
</dbReference>